<dbReference type="PANTHER" id="PTHR47738">
    <property type="entry name" value="PTS SYSTEM FRUCTOSE-LIKE EIIA COMPONENT-RELATED"/>
    <property type="match status" value="1"/>
</dbReference>
<keyword evidence="2" id="KW-0813">Transport</keyword>
<dbReference type="Gene3D" id="3.40.930.10">
    <property type="entry name" value="Mannitol-specific EII, Chain A"/>
    <property type="match status" value="1"/>
</dbReference>
<sequence>MFFDKEVSLFNRNFKDREEVIAELVSRMEEKELVTNEYKQSVIEREREFPTGLQTLPFGIAIPHADSENVLQTQIGFASLENPVEFKAMGSNEPVQVKLIFLLAIKNPNDHLDTLQKLIGIFQSEHLVNSFSACSSQDELNNVLEAAGLM</sequence>
<comment type="caution">
    <text evidence="2">The sequence shown here is derived from an EMBL/GenBank/DDBJ whole genome shotgun (WGS) entry which is preliminary data.</text>
</comment>
<dbReference type="RefSeq" id="WP_411160139.1">
    <property type="nucleotide sequence ID" value="NZ_JBJOSA010000016.1"/>
</dbReference>
<reference evidence="2 3" key="1">
    <citation type="submission" date="2024-12" db="EMBL/GenBank/DDBJ databases">
        <authorList>
            <person name="Li X."/>
            <person name="Zhang D."/>
        </authorList>
    </citation>
    <scope>NUCLEOTIDE SEQUENCE [LARGE SCALE GENOMIC DNA]</scope>
    <source>
        <strain evidence="2 3">JCM19602</strain>
    </source>
</reference>
<evidence type="ECO:0000313" key="3">
    <source>
        <dbReference type="Proteomes" id="UP001628668"/>
    </source>
</evidence>
<name>A0ABW8VSH1_9BACI</name>
<proteinExistence type="predicted"/>
<dbReference type="CDD" id="cd00211">
    <property type="entry name" value="PTS_IIA_fru"/>
    <property type="match status" value="1"/>
</dbReference>
<feature type="domain" description="PTS EIIA type-2" evidence="1">
    <location>
        <begin position="1"/>
        <end position="147"/>
    </location>
</feature>
<dbReference type="InterPro" id="IPR002178">
    <property type="entry name" value="PTS_EIIA_type-2_dom"/>
</dbReference>
<evidence type="ECO:0000313" key="2">
    <source>
        <dbReference type="EMBL" id="MFL8938329.1"/>
    </source>
</evidence>
<dbReference type="SUPFAM" id="SSF55804">
    <property type="entry name" value="Phoshotransferase/anion transport protein"/>
    <property type="match status" value="1"/>
</dbReference>
<keyword evidence="3" id="KW-1185">Reference proteome</keyword>
<dbReference type="EMBL" id="JBJOSA010000016">
    <property type="protein sequence ID" value="MFL8938329.1"/>
    <property type="molecule type" value="Genomic_DNA"/>
</dbReference>
<keyword evidence="2" id="KW-0762">Sugar transport</keyword>
<organism evidence="2 3">
    <name type="scientific">Rossellomorea oryzaecorticis</name>
    <dbReference type="NCBI Taxonomy" id="1396505"/>
    <lineage>
        <taxon>Bacteria</taxon>
        <taxon>Bacillati</taxon>
        <taxon>Bacillota</taxon>
        <taxon>Bacilli</taxon>
        <taxon>Bacillales</taxon>
        <taxon>Bacillaceae</taxon>
        <taxon>Rossellomorea</taxon>
    </lineage>
</organism>
<protein>
    <submittedName>
        <fullName evidence="2">PTS sugar transporter subunit IIA</fullName>
    </submittedName>
</protein>
<evidence type="ECO:0000259" key="1">
    <source>
        <dbReference type="PROSITE" id="PS51094"/>
    </source>
</evidence>
<gene>
    <name evidence="2" type="ORF">ACKA06_16175</name>
</gene>
<dbReference type="InterPro" id="IPR051541">
    <property type="entry name" value="PTS_SugarTrans_NitroReg"/>
</dbReference>
<dbReference type="PROSITE" id="PS51094">
    <property type="entry name" value="PTS_EIIA_TYPE_2"/>
    <property type="match status" value="1"/>
</dbReference>
<dbReference type="Proteomes" id="UP001628668">
    <property type="component" value="Unassembled WGS sequence"/>
</dbReference>
<dbReference type="Pfam" id="PF00359">
    <property type="entry name" value="PTS_EIIA_2"/>
    <property type="match status" value="1"/>
</dbReference>
<dbReference type="PANTHER" id="PTHR47738:SF3">
    <property type="entry name" value="PHOSPHOTRANSFERASE SYSTEM MANNITOL_FRUCTOSE-SPECIFIC IIA DOMAIN CONTAINING PROTEIN"/>
    <property type="match status" value="1"/>
</dbReference>
<accession>A0ABW8VSH1</accession>
<dbReference type="InterPro" id="IPR016152">
    <property type="entry name" value="PTrfase/Anion_transptr"/>
</dbReference>